<name>A0A6J5LXJ1_9CAUD</name>
<dbReference type="EMBL" id="LR796358">
    <property type="protein sequence ID" value="CAB4138821.1"/>
    <property type="molecule type" value="Genomic_DNA"/>
</dbReference>
<protein>
    <submittedName>
        <fullName evidence="1">Uncharacterized protein</fullName>
    </submittedName>
</protein>
<accession>A0A6J5LXJ1</accession>
<proteinExistence type="predicted"/>
<evidence type="ECO:0000313" key="1">
    <source>
        <dbReference type="EMBL" id="CAB4138821.1"/>
    </source>
</evidence>
<organism evidence="1">
    <name type="scientific">uncultured Caudovirales phage</name>
    <dbReference type="NCBI Taxonomy" id="2100421"/>
    <lineage>
        <taxon>Viruses</taxon>
        <taxon>Duplodnaviria</taxon>
        <taxon>Heunggongvirae</taxon>
        <taxon>Uroviricota</taxon>
        <taxon>Caudoviricetes</taxon>
        <taxon>Peduoviridae</taxon>
        <taxon>Maltschvirus</taxon>
        <taxon>Maltschvirus maltsch</taxon>
    </lineage>
</organism>
<gene>
    <name evidence="1" type="ORF">UFOVP343_4</name>
</gene>
<sequence length="127" mass="13646">MLVRLKSLCGQYSRLLLLLLVWTGSASLLVGCGKGPLSLLTGGGPNVAANVQAGKENTQAVVSQTTRNEAGRDVNTAQVQADTAEVTIQEIPPWVVLLLIVGWLLPSPNEIGRWITNLFKRKKKNNG</sequence>
<reference evidence="1" key="1">
    <citation type="submission" date="2020-04" db="EMBL/GenBank/DDBJ databases">
        <authorList>
            <person name="Chiriac C."/>
            <person name="Salcher M."/>
            <person name="Ghai R."/>
            <person name="Kavagutti S V."/>
        </authorList>
    </citation>
    <scope>NUCLEOTIDE SEQUENCE</scope>
</reference>
<dbReference type="PROSITE" id="PS51257">
    <property type="entry name" value="PROKAR_LIPOPROTEIN"/>
    <property type="match status" value="1"/>
</dbReference>